<name>A0ABS3MZ63_9BACI</name>
<dbReference type="PROSITE" id="PS00893">
    <property type="entry name" value="NUDIX_BOX"/>
    <property type="match status" value="1"/>
</dbReference>
<comment type="caution">
    <text evidence="7">The sequence shown here is derived from an EMBL/GenBank/DDBJ whole genome shotgun (WGS) entry which is preliminary data.</text>
</comment>
<dbReference type="PROSITE" id="PS51462">
    <property type="entry name" value="NUDIX"/>
    <property type="match status" value="1"/>
</dbReference>
<keyword evidence="5" id="KW-0460">Magnesium</keyword>
<sequence>MSVDWKNVEHRIFTMCMIQDEDRVLLIKRPDHLGFPGYLAPGGKVEFPESIVDAAIREVREETGLIVKEIIYKGIDEFCEPNTNIRYMVFNYLVTSFEGNLLDEPPEGELLWVNIKDALNLPMQDWFERRFPFFFEPGTFEMHFLWDEKKKETLEEMIKIYKDPVNI</sequence>
<comment type="cofactor">
    <cofactor evidence="1">
        <name>Mg(2+)</name>
        <dbReference type="ChEBI" id="CHEBI:18420"/>
    </cofactor>
</comment>
<reference evidence="7 8" key="1">
    <citation type="submission" date="2021-03" db="EMBL/GenBank/DDBJ databases">
        <title>Whole genome sequence of Metabacillus bambusae BG109.</title>
        <authorList>
            <person name="Jeong J.W."/>
        </authorList>
    </citation>
    <scope>NUCLEOTIDE SEQUENCE [LARGE SCALE GENOMIC DNA]</scope>
    <source>
        <strain evidence="7 8">BG109</strain>
    </source>
</reference>
<comment type="similarity">
    <text evidence="2">Belongs to the Nudix hydrolase family.</text>
</comment>
<keyword evidence="3" id="KW-0479">Metal-binding</keyword>
<keyword evidence="8" id="KW-1185">Reference proteome</keyword>
<dbReference type="SUPFAM" id="SSF55811">
    <property type="entry name" value="Nudix"/>
    <property type="match status" value="1"/>
</dbReference>
<keyword evidence="4" id="KW-0378">Hydrolase</keyword>
<dbReference type="CDD" id="cd18875">
    <property type="entry name" value="NUDIX_Hydrolase"/>
    <property type="match status" value="1"/>
</dbReference>
<evidence type="ECO:0000256" key="2">
    <source>
        <dbReference type="ARBA" id="ARBA00005582"/>
    </source>
</evidence>
<evidence type="ECO:0000259" key="6">
    <source>
        <dbReference type="PROSITE" id="PS51462"/>
    </source>
</evidence>
<dbReference type="InterPro" id="IPR015797">
    <property type="entry name" value="NUDIX_hydrolase-like_dom_sf"/>
</dbReference>
<evidence type="ECO:0000256" key="3">
    <source>
        <dbReference type="ARBA" id="ARBA00022723"/>
    </source>
</evidence>
<protein>
    <submittedName>
        <fullName evidence="7">8-oxo-dGTP diphosphatase</fullName>
    </submittedName>
</protein>
<accession>A0ABS3MZ63</accession>
<evidence type="ECO:0000256" key="5">
    <source>
        <dbReference type="ARBA" id="ARBA00022842"/>
    </source>
</evidence>
<dbReference type="InterPro" id="IPR000086">
    <property type="entry name" value="NUDIX_hydrolase_dom"/>
</dbReference>
<dbReference type="RefSeq" id="WP_207976069.1">
    <property type="nucleotide sequence ID" value="NZ_JAGDEL010000003.1"/>
</dbReference>
<dbReference type="Gene3D" id="3.90.79.10">
    <property type="entry name" value="Nucleoside Triphosphate Pyrophosphohydrolase"/>
    <property type="match status" value="1"/>
</dbReference>
<proteinExistence type="inferred from homology"/>
<evidence type="ECO:0000313" key="7">
    <source>
        <dbReference type="EMBL" id="MBO1511243.1"/>
    </source>
</evidence>
<dbReference type="PANTHER" id="PTHR43758">
    <property type="entry name" value="7,8-DIHYDRO-8-OXOGUANINE TRIPHOSPHATASE"/>
    <property type="match status" value="1"/>
</dbReference>
<evidence type="ECO:0000313" key="8">
    <source>
        <dbReference type="Proteomes" id="UP000663981"/>
    </source>
</evidence>
<evidence type="ECO:0000256" key="4">
    <source>
        <dbReference type="ARBA" id="ARBA00022801"/>
    </source>
</evidence>
<evidence type="ECO:0000256" key="1">
    <source>
        <dbReference type="ARBA" id="ARBA00001946"/>
    </source>
</evidence>
<dbReference type="PANTHER" id="PTHR43758:SF2">
    <property type="entry name" value="OXIDIZED PURINE NUCLEOSIDE TRIPHOSPHATE HYDROLASE"/>
    <property type="match status" value="1"/>
</dbReference>
<dbReference type="Proteomes" id="UP000663981">
    <property type="component" value="Unassembled WGS sequence"/>
</dbReference>
<feature type="domain" description="Nudix hydrolase" evidence="6">
    <location>
        <begin position="8"/>
        <end position="136"/>
    </location>
</feature>
<dbReference type="EMBL" id="JAGDEL010000003">
    <property type="protein sequence ID" value="MBO1511243.1"/>
    <property type="molecule type" value="Genomic_DNA"/>
</dbReference>
<organism evidence="7 8">
    <name type="scientific">Metabacillus bambusae</name>
    <dbReference type="NCBI Taxonomy" id="2795218"/>
    <lineage>
        <taxon>Bacteria</taxon>
        <taxon>Bacillati</taxon>
        <taxon>Bacillota</taxon>
        <taxon>Bacilli</taxon>
        <taxon>Bacillales</taxon>
        <taxon>Bacillaceae</taxon>
        <taxon>Metabacillus</taxon>
    </lineage>
</organism>
<dbReference type="InterPro" id="IPR020084">
    <property type="entry name" value="NUDIX_hydrolase_CS"/>
</dbReference>
<dbReference type="Pfam" id="PF00293">
    <property type="entry name" value="NUDIX"/>
    <property type="match status" value="1"/>
</dbReference>
<gene>
    <name evidence="7" type="ORF">I7822_06090</name>
</gene>